<keyword evidence="1" id="KW-0812">Transmembrane</keyword>
<name>A0ABP9MHU5_9GAMM</name>
<organism evidence="2 3">
    <name type="scientific">Wohlfahrtiimonas larvae</name>
    <dbReference type="NCBI Taxonomy" id="1157986"/>
    <lineage>
        <taxon>Bacteria</taxon>
        <taxon>Pseudomonadati</taxon>
        <taxon>Pseudomonadota</taxon>
        <taxon>Gammaproteobacteria</taxon>
        <taxon>Cardiobacteriales</taxon>
        <taxon>Ignatzschineriaceae</taxon>
        <taxon>Wohlfahrtiimonas</taxon>
    </lineage>
</organism>
<dbReference type="InterPro" id="IPR019670">
    <property type="entry name" value="DUF2523"/>
</dbReference>
<dbReference type="EMBL" id="BAABKE010000002">
    <property type="protein sequence ID" value="GAA5096934.1"/>
    <property type="molecule type" value="Genomic_DNA"/>
</dbReference>
<keyword evidence="1" id="KW-1133">Transmembrane helix</keyword>
<dbReference type="Pfam" id="PF10734">
    <property type="entry name" value="DUF2523"/>
    <property type="match status" value="1"/>
</dbReference>
<evidence type="ECO:0000313" key="2">
    <source>
        <dbReference type="EMBL" id="GAA5096934.1"/>
    </source>
</evidence>
<protein>
    <recommendedName>
        <fullName evidence="4">DUF2523 domain-containing protein</fullName>
    </recommendedName>
</protein>
<keyword evidence="1" id="KW-0472">Membrane</keyword>
<dbReference type="RefSeq" id="WP_077924897.1">
    <property type="nucleotide sequence ID" value="NZ_BAABKE010000002.1"/>
</dbReference>
<evidence type="ECO:0000256" key="1">
    <source>
        <dbReference type="SAM" id="Phobius"/>
    </source>
</evidence>
<comment type="caution">
    <text evidence="2">The sequence shown here is derived from an EMBL/GenBank/DDBJ whole genome shotgun (WGS) entry which is preliminary data.</text>
</comment>
<feature type="transmembrane region" description="Helical" evidence="1">
    <location>
        <begin position="12"/>
        <end position="38"/>
    </location>
</feature>
<gene>
    <name evidence="2" type="ORF">GCM10023338_07910</name>
</gene>
<feature type="transmembrane region" description="Helical" evidence="1">
    <location>
        <begin position="84"/>
        <end position="106"/>
    </location>
</feature>
<evidence type="ECO:0000313" key="3">
    <source>
        <dbReference type="Proteomes" id="UP001500631"/>
    </source>
</evidence>
<keyword evidence="3" id="KW-1185">Reference proteome</keyword>
<dbReference type="Proteomes" id="UP001500631">
    <property type="component" value="Unassembled WGS sequence"/>
</dbReference>
<reference evidence="3" key="1">
    <citation type="journal article" date="2019" name="Int. J. Syst. Evol. Microbiol.">
        <title>The Global Catalogue of Microorganisms (GCM) 10K type strain sequencing project: providing services to taxonomists for standard genome sequencing and annotation.</title>
        <authorList>
            <consortium name="The Broad Institute Genomics Platform"/>
            <consortium name="The Broad Institute Genome Sequencing Center for Infectious Disease"/>
            <person name="Wu L."/>
            <person name="Ma J."/>
        </authorList>
    </citation>
    <scope>NUCLEOTIDE SEQUENCE [LARGE SCALE GENOMIC DNA]</scope>
    <source>
        <strain evidence="3">JCM 18424</strain>
    </source>
</reference>
<evidence type="ECO:0008006" key="4">
    <source>
        <dbReference type="Google" id="ProtNLM"/>
    </source>
</evidence>
<proteinExistence type="predicted"/>
<feature type="transmembrane region" description="Helical" evidence="1">
    <location>
        <begin position="45"/>
        <end position="64"/>
    </location>
</feature>
<accession>A0ABP9MHU5</accession>
<sequence>MLGWLADLFTALFNTLIDFLSSILEWILIVIGWCITALMSMLKDICYWFLSGIIELFNTFLNNFDFDLGEYSPQHYLNDIPLDVLGVLGYIGLDTAFGIIISAYLIRIALRAIPFVGSIFK</sequence>